<evidence type="ECO:0000313" key="7">
    <source>
        <dbReference type="Proteomes" id="UP000301751"/>
    </source>
</evidence>
<reference evidence="7" key="1">
    <citation type="submission" date="2019-03" db="EMBL/GenBank/DDBJ databases">
        <title>Aquabacterium pictum sp.nov., the first bacteriochlorophyll a-containing freshwater bacterium in the genus Aquabacterium of the class Betaproteobacteria.</title>
        <authorList>
            <person name="Hirose S."/>
            <person name="Tank M."/>
            <person name="Hara E."/>
            <person name="Tamaki H."/>
            <person name="Takaichi S."/>
            <person name="Haruta S."/>
            <person name="Hanada S."/>
        </authorList>
    </citation>
    <scope>NUCLEOTIDE SEQUENCE [LARGE SCALE GENOMIC DNA]</scope>
    <source>
        <strain evidence="7">W35</strain>
    </source>
</reference>
<comment type="caution">
    <text evidence="6">The sequence shown here is derived from an EMBL/GenBank/DDBJ whole genome shotgun (WGS) entry which is preliminary data.</text>
</comment>
<dbReference type="InterPro" id="IPR006059">
    <property type="entry name" value="SBP"/>
</dbReference>
<keyword evidence="7" id="KW-1185">Reference proteome</keyword>
<dbReference type="Proteomes" id="UP000301751">
    <property type="component" value="Unassembled WGS sequence"/>
</dbReference>
<evidence type="ECO:0000256" key="2">
    <source>
        <dbReference type="ARBA" id="ARBA00008520"/>
    </source>
</evidence>
<dbReference type="CDD" id="cd14750">
    <property type="entry name" value="PBP2_TMBP"/>
    <property type="match status" value="1"/>
</dbReference>
<feature type="chain" id="PRO_5019792767" evidence="5">
    <location>
        <begin position="29"/>
        <end position="431"/>
    </location>
</feature>
<dbReference type="Gene3D" id="3.40.190.10">
    <property type="entry name" value="Periplasmic binding protein-like II"/>
    <property type="match status" value="2"/>
</dbReference>
<accession>A0A480AXZ6</accession>
<dbReference type="Pfam" id="PF01547">
    <property type="entry name" value="SBP_bac_1"/>
    <property type="match status" value="1"/>
</dbReference>
<evidence type="ECO:0000256" key="3">
    <source>
        <dbReference type="ARBA" id="ARBA00022448"/>
    </source>
</evidence>
<feature type="signal peptide" evidence="5">
    <location>
        <begin position="1"/>
        <end position="28"/>
    </location>
</feature>
<keyword evidence="4 5" id="KW-0732">Signal</keyword>
<gene>
    <name evidence="6" type="ORF">AQPW35_40780</name>
</gene>
<dbReference type="RefSeq" id="WP_137734705.1">
    <property type="nucleotide sequence ID" value="NZ_BJCL01000012.1"/>
</dbReference>
<keyword evidence="3" id="KW-0813">Transport</keyword>
<dbReference type="SUPFAM" id="SSF53850">
    <property type="entry name" value="Periplasmic binding protein-like II"/>
    <property type="match status" value="1"/>
</dbReference>
<dbReference type="PANTHER" id="PTHR43649">
    <property type="entry name" value="ARABINOSE-BINDING PROTEIN-RELATED"/>
    <property type="match status" value="1"/>
</dbReference>
<dbReference type="PANTHER" id="PTHR43649:SF34">
    <property type="entry name" value="ABC TRANSPORTER PERIPLASMIC-BINDING PROTEIN YCJN-RELATED"/>
    <property type="match status" value="1"/>
</dbReference>
<proteinExistence type="inferred from homology"/>
<protein>
    <submittedName>
        <fullName evidence="6">Sugar ABC transporter substrate-binding protein</fullName>
    </submittedName>
</protein>
<evidence type="ECO:0000256" key="1">
    <source>
        <dbReference type="ARBA" id="ARBA00004418"/>
    </source>
</evidence>
<evidence type="ECO:0000256" key="4">
    <source>
        <dbReference type="ARBA" id="ARBA00022729"/>
    </source>
</evidence>
<dbReference type="AlphaFoldDB" id="A0A480AXZ6"/>
<sequence>MSPLNRRTLAALACTAVALWAAPTPADAQATTATKLRVFSGGQNQRPDLVRKLLDQYQARNPGVTVEIETGGATSELQRQYLSTVLNAKDSAIDIYMIDIVNPAQYFGAGWLEPLDAYVGPAAEVFKPYLPVYAQSNVVDGKVAALPAFADAMFLYYRKDLLEKHKLPEPKTWDELAATARKVQAAEAAAGNANLQGLSLQGAPIEGAVCTFLLPYWGQGKEFNDAAGKLTLDKPAAVKGLSTWLGMVDQGVVKKNVAEVRTPDTVNEFKAGQVLFAINWGFAWDRFKDDADSQVKGKVGVLPLPAMAGGRSATCVGGWQWAVSAFSKHKAEAAKLVKHLASPESSKMLAVEGSLLPTYQRIYTDADVVRQAPWFNDAAAVVVAGKSRPMSRDYGQVSDILRTTTSAVLARTKTPTEGVDEIENRLRRLMR</sequence>
<dbReference type="EMBL" id="BJCL01000012">
    <property type="protein sequence ID" value="GCL64997.1"/>
    <property type="molecule type" value="Genomic_DNA"/>
</dbReference>
<dbReference type="InterPro" id="IPR050490">
    <property type="entry name" value="Bact_solute-bd_prot1"/>
</dbReference>
<evidence type="ECO:0000313" key="6">
    <source>
        <dbReference type="EMBL" id="GCL64997.1"/>
    </source>
</evidence>
<comment type="similarity">
    <text evidence="2">Belongs to the bacterial solute-binding protein 1 family.</text>
</comment>
<dbReference type="GO" id="GO:0042597">
    <property type="term" value="C:periplasmic space"/>
    <property type="evidence" value="ECO:0007669"/>
    <property type="project" value="UniProtKB-SubCell"/>
</dbReference>
<name>A0A480AXZ6_9BURK</name>
<dbReference type="OrthoDB" id="5890863at2"/>
<evidence type="ECO:0000256" key="5">
    <source>
        <dbReference type="SAM" id="SignalP"/>
    </source>
</evidence>
<comment type="subcellular location">
    <subcellularLocation>
        <location evidence="1">Periplasm</location>
    </subcellularLocation>
</comment>
<organism evidence="6 7">
    <name type="scientific">Pseudaquabacterium pictum</name>
    <dbReference type="NCBI Taxonomy" id="2315236"/>
    <lineage>
        <taxon>Bacteria</taxon>
        <taxon>Pseudomonadati</taxon>
        <taxon>Pseudomonadota</taxon>
        <taxon>Betaproteobacteria</taxon>
        <taxon>Burkholderiales</taxon>
        <taxon>Sphaerotilaceae</taxon>
        <taxon>Pseudaquabacterium</taxon>
    </lineage>
</organism>